<dbReference type="PANTHER" id="PTHR30204:SF69">
    <property type="entry name" value="MERR-FAMILY TRANSCRIPTIONAL REGULATOR"/>
    <property type="match status" value="1"/>
</dbReference>
<dbReference type="Gene3D" id="3.40.50.150">
    <property type="entry name" value="Vaccinia Virus protein VP39"/>
    <property type="match status" value="1"/>
</dbReference>
<keyword evidence="1" id="KW-0678">Repressor</keyword>
<evidence type="ECO:0000256" key="2">
    <source>
        <dbReference type="ARBA" id="ARBA00023015"/>
    </source>
</evidence>
<dbReference type="OrthoDB" id="122388at2"/>
<dbReference type="InterPro" id="IPR009061">
    <property type="entry name" value="DNA-bd_dom_put_sf"/>
</dbReference>
<dbReference type="Gene3D" id="1.10.1660.10">
    <property type="match status" value="1"/>
</dbReference>
<evidence type="ECO:0000259" key="5">
    <source>
        <dbReference type="PROSITE" id="PS50937"/>
    </source>
</evidence>
<keyword evidence="2" id="KW-0805">Transcription regulation</keyword>
<dbReference type="PROSITE" id="PS50937">
    <property type="entry name" value="HTH_MERR_2"/>
    <property type="match status" value="1"/>
</dbReference>
<keyword evidence="4" id="KW-0804">Transcription</keyword>
<dbReference type="InterPro" id="IPR000551">
    <property type="entry name" value="MerR-type_HTH_dom"/>
</dbReference>
<dbReference type="Proteomes" id="UP000465601">
    <property type="component" value="Unassembled WGS sequence"/>
</dbReference>
<accession>A0A833HL23</accession>
<evidence type="ECO:0000256" key="4">
    <source>
        <dbReference type="ARBA" id="ARBA00023163"/>
    </source>
</evidence>
<dbReference type="RefSeq" id="WP_151867282.1">
    <property type="nucleotide sequence ID" value="NZ_WBZB01000072.1"/>
</dbReference>
<protein>
    <submittedName>
        <fullName evidence="6">MerR family transcriptional regulator</fullName>
    </submittedName>
</protein>
<dbReference type="CDD" id="cd00592">
    <property type="entry name" value="HTH_MerR-like"/>
    <property type="match status" value="1"/>
</dbReference>
<name>A0A833HL23_9FIRM</name>
<dbReference type="InterPro" id="IPR041698">
    <property type="entry name" value="Methyltransf_25"/>
</dbReference>
<dbReference type="Pfam" id="PF13649">
    <property type="entry name" value="Methyltransf_25"/>
    <property type="match status" value="1"/>
</dbReference>
<organism evidence="6 7">
    <name type="scientific">Alkaliphilus serpentinus</name>
    <dbReference type="NCBI Taxonomy" id="1482731"/>
    <lineage>
        <taxon>Bacteria</taxon>
        <taxon>Bacillati</taxon>
        <taxon>Bacillota</taxon>
        <taxon>Clostridia</taxon>
        <taxon>Peptostreptococcales</taxon>
        <taxon>Natronincolaceae</taxon>
        <taxon>Alkaliphilus</taxon>
    </lineage>
</organism>
<dbReference type="SMART" id="SM00422">
    <property type="entry name" value="HTH_MERR"/>
    <property type="match status" value="1"/>
</dbReference>
<dbReference type="AlphaFoldDB" id="A0A833HL23"/>
<comment type="caution">
    <text evidence="6">The sequence shown here is derived from an EMBL/GenBank/DDBJ whole genome shotgun (WGS) entry which is preliminary data.</text>
</comment>
<evidence type="ECO:0000313" key="7">
    <source>
        <dbReference type="Proteomes" id="UP000465601"/>
    </source>
</evidence>
<dbReference type="PANTHER" id="PTHR30204">
    <property type="entry name" value="REDOX-CYCLING DRUG-SENSING TRANSCRIPTIONAL ACTIVATOR SOXR"/>
    <property type="match status" value="1"/>
</dbReference>
<evidence type="ECO:0000256" key="1">
    <source>
        <dbReference type="ARBA" id="ARBA00022491"/>
    </source>
</evidence>
<reference evidence="6 7" key="1">
    <citation type="submission" date="2019-10" db="EMBL/GenBank/DDBJ databases">
        <title>Alkaliphilus serpentinus sp. nov. and Alkaliphilus pronyensis sp. nov., two novel anaerobic alkaliphilic species isolated from the serpentinized-hosted hydrothermal field of the Prony Bay (New Caledonia).</title>
        <authorList>
            <person name="Postec A."/>
        </authorList>
    </citation>
    <scope>NUCLEOTIDE SEQUENCE [LARGE SCALE GENOMIC DNA]</scope>
    <source>
        <strain evidence="6 7">LacT</strain>
    </source>
</reference>
<feature type="domain" description="HTH merR-type" evidence="5">
    <location>
        <begin position="1"/>
        <end position="68"/>
    </location>
</feature>
<dbReference type="SUPFAM" id="SSF46955">
    <property type="entry name" value="Putative DNA-binding domain"/>
    <property type="match status" value="1"/>
</dbReference>
<gene>
    <name evidence="6" type="ORF">F8153_15615</name>
</gene>
<keyword evidence="7" id="KW-1185">Reference proteome</keyword>
<dbReference type="GO" id="GO:0003677">
    <property type="term" value="F:DNA binding"/>
    <property type="evidence" value="ECO:0007669"/>
    <property type="project" value="UniProtKB-KW"/>
</dbReference>
<dbReference type="GO" id="GO:0003700">
    <property type="term" value="F:DNA-binding transcription factor activity"/>
    <property type="evidence" value="ECO:0007669"/>
    <property type="project" value="InterPro"/>
</dbReference>
<evidence type="ECO:0000313" key="6">
    <source>
        <dbReference type="EMBL" id="KAB3524890.1"/>
    </source>
</evidence>
<dbReference type="Pfam" id="PF13411">
    <property type="entry name" value="MerR_1"/>
    <property type="match status" value="1"/>
</dbReference>
<dbReference type="SUPFAM" id="SSF53335">
    <property type="entry name" value="S-adenosyl-L-methionine-dependent methyltransferases"/>
    <property type="match status" value="1"/>
</dbReference>
<dbReference type="EMBL" id="WBZB01000072">
    <property type="protein sequence ID" value="KAB3524890.1"/>
    <property type="molecule type" value="Genomic_DNA"/>
</dbReference>
<dbReference type="CDD" id="cd02440">
    <property type="entry name" value="AdoMet_MTases"/>
    <property type="match status" value="1"/>
</dbReference>
<evidence type="ECO:0000256" key="3">
    <source>
        <dbReference type="ARBA" id="ARBA00023125"/>
    </source>
</evidence>
<sequence length="347" mass="40701">MNTKNVCNRLGLTPKGLRVYEEKGLVVPARNENGYRNYSERDILRLREILLLKDLGFSLQDIKGLQDKSIDDEHIFVRSLYLQKQAINKKIQVLKNIERTLEESIDKVLNDEMNKQLYLNAMGKTLDNNKRTMSSWRDQWNFDTWAITYDESLTNNNDELELFKDYSRVLEEVRKEIATTSCQRILDLGCGTGNLTGRYSQQVEVYGIDQSLEMLLQCKEKYPKMKVKLGNFLDETYIEGVKFDCIVTTYAFHHLTEAEKEKAIDYMLGALKPEGKIVIGDLMFLNEEKRKEKEQEFIARGREDLWETIEEEFYGDVEKLKTYIDKKGIGFKYKHLVNFTWMIVIQG</sequence>
<dbReference type="InterPro" id="IPR047057">
    <property type="entry name" value="MerR_fam"/>
</dbReference>
<proteinExistence type="predicted"/>
<dbReference type="InterPro" id="IPR029063">
    <property type="entry name" value="SAM-dependent_MTases_sf"/>
</dbReference>
<keyword evidence="3" id="KW-0238">DNA-binding</keyword>